<dbReference type="PANTHER" id="PTHR48016:SF32">
    <property type="entry name" value="MITOGEN-ACTIVATED PROTEIN KINASE KINASE KINASE 4"/>
    <property type="match status" value="1"/>
</dbReference>
<dbReference type="InterPro" id="IPR000719">
    <property type="entry name" value="Prot_kinase_dom"/>
</dbReference>
<evidence type="ECO:0000256" key="3">
    <source>
        <dbReference type="ARBA" id="ARBA00022679"/>
    </source>
</evidence>
<dbReference type="InterPro" id="IPR008271">
    <property type="entry name" value="Ser/Thr_kinase_AS"/>
</dbReference>
<organism evidence="10 11">
    <name type="scientific">Russula ochroleuca</name>
    <dbReference type="NCBI Taxonomy" id="152965"/>
    <lineage>
        <taxon>Eukaryota</taxon>
        <taxon>Fungi</taxon>
        <taxon>Dikarya</taxon>
        <taxon>Basidiomycota</taxon>
        <taxon>Agaricomycotina</taxon>
        <taxon>Agaricomycetes</taxon>
        <taxon>Russulales</taxon>
        <taxon>Russulaceae</taxon>
        <taxon>Russula</taxon>
    </lineage>
</organism>
<evidence type="ECO:0000256" key="1">
    <source>
        <dbReference type="ARBA" id="ARBA00006529"/>
    </source>
</evidence>
<comment type="similarity">
    <text evidence="1">Belongs to the protein kinase superfamily. STE Ser/Thr protein kinase family. MAP kinase kinase kinase subfamily.</text>
</comment>
<evidence type="ECO:0000259" key="9">
    <source>
        <dbReference type="PROSITE" id="PS50011"/>
    </source>
</evidence>
<dbReference type="Proteomes" id="UP000759537">
    <property type="component" value="Unassembled WGS sequence"/>
</dbReference>
<dbReference type="PROSITE" id="PS00107">
    <property type="entry name" value="PROTEIN_KINASE_ATP"/>
    <property type="match status" value="1"/>
</dbReference>
<dbReference type="PANTHER" id="PTHR48016">
    <property type="entry name" value="MAP KINASE KINASE KINASE SSK2-RELATED-RELATED"/>
    <property type="match status" value="1"/>
</dbReference>
<dbReference type="CDD" id="cd06626">
    <property type="entry name" value="STKc_MEKK4"/>
    <property type="match status" value="1"/>
</dbReference>
<feature type="compositionally biased region" description="Polar residues" evidence="8">
    <location>
        <begin position="549"/>
        <end position="559"/>
    </location>
</feature>
<dbReference type="Gene3D" id="1.10.510.10">
    <property type="entry name" value="Transferase(Phosphotransferase) domain 1"/>
    <property type="match status" value="1"/>
</dbReference>
<feature type="binding site" evidence="7">
    <location>
        <position position="1038"/>
    </location>
    <ligand>
        <name>ATP</name>
        <dbReference type="ChEBI" id="CHEBI:30616"/>
    </ligand>
</feature>
<protein>
    <submittedName>
        <fullName evidence="10">Kinase</fullName>
    </submittedName>
</protein>
<dbReference type="GO" id="GO:0005524">
    <property type="term" value="F:ATP binding"/>
    <property type="evidence" value="ECO:0007669"/>
    <property type="project" value="UniProtKB-UniRule"/>
</dbReference>
<dbReference type="SUPFAM" id="SSF56112">
    <property type="entry name" value="Protein kinase-like (PK-like)"/>
    <property type="match status" value="1"/>
</dbReference>
<dbReference type="EMBL" id="WHVB01000006">
    <property type="protein sequence ID" value="KAF8482112.1"/>
    <property type="molecule type" value="Genomic_DNA"/>
</dbReference>
<evidence type="ECO:0000256" key="2">
    <source>
        <dbReference type="ARBA" id="ARBA00022527"/>
    </source>
</evidence>
<keyword evidence="5 10" id="KW-0418">Kinase</keyword>
<evidence type="ECO:0000256" key="7">
    <source>
        <dbReference type="PROSITE-ProRule" id="PRU10141"/>
    </source>
</evidence>
<reference evidence="10" key="2">
    <citation type="journal article" date="2020" name="Nat. Commun.">
        <title>Large-scale genome sequencing of mycorrhizal fungi provides insights into the early evolution of symbiotic traits.</title>
        <authorList>
            <person name="Miyauchi S."/>
            <person name="Kiss E."/>
            <person name="Kuo A."/>
            <person name="Drula E."/>
            <person name="Kohler A."/>
            <person name="Sanchez-Garcia M."/>
            <person name="Morin E."/>
            <person name="Andreopoulos B."/>
            <person name="Barry K.W."/>
            <person name="Bonito G."/>
            <person name="Buee M."/>
            <person name="Carver A."/>
            <person name="Chen C."/>
            <person name="Cichocki N."/>
            <person name="Clum A."/>
            <person name="Culley D."/>
            <person name="Crous P.W."/>
            <person name="Fauchery L."/>
            <person name="Girlanda M."/>
            <person name="Hayes R.D."/>
            <person name="Keri Z."/>
            <person name="LaButti K."/>
            <person name="Lipzen A."/>
            <person name="Lombard V."/>
            <person name="Magnuson J."/>
            <person name="Maillard F."/>
            <person name="Murat C."/>
            <person name="Nolan M."/>
            <person name="Ohm R.A."/>
            <person name="Pangilinan J."/>
            <person name="Pereira M.F."/>
            <person name="Perotto S."/>
            <person name="Peter M."/>
            <person name="Pfister S."/>
            <person name="Riley R."/>
            <person name="Sitrit Y."/>
            <person name="Stielow J.B."/>
            <person name="Szollosi G."/>
            <person name="Zifcakova L."/>
            <person name="Stursova M."/>
            <person name="Spatafora J.W."/>
            <person name="Tedersoo L."/>
            <person name="Vaario L.M."/>
            <person name="Yamada A."/>
            <person name="Yan M."/>
            <person name="Wang P."/>
            <person name="Xu J."/>
            <person name="Bruns T."/>
            <person name="Baldrian P."/>
            <person name="Vilgalys R."/>
            <person name="Dunand C."/>
            <person name="Henrissat B."/>
            <person name="Grigoriev I.V."/>
            <person name="Hibbett D."/>
            <person name="Nagy L.G."/>
            <person name="Martin F.M."/>
        </authorList>
    </citation>
    <scope>NUCLEOTIDE SEQUENCE</scope>
    <source>
        <strain evidence="10">Prilba</strain>
    </source>
</reference>
<dbReference type="GO" id="GO:0004674">
    <property type="term" value="F:protein serine/threonine kinase activity"/>
    <property type="evidence" value="ECO:0007669"/>
    <property type="project" value="UniProtKB-KW"/>
</dbReference>
<dbReference type="OrthoDB" id="1043025at2759"/>
<evidence type="ECO:0000256" key="5">
    <source>
        <dbReference type="ARBA" id="ARBA00022777"/>
    </source>
</evidence>
<proteinExistence type="inferred from homology"/>
<dbReference type="InterPro" id="IPR011009">
    <property type="entry name" value="Kinase-like_dom_sf"/>
</dbReference>
<keyword evidence="3" id="KW-0808">Transferase</keyword>
<evidence type="ECO:0000256" key="4">
    <source>
        <dbReference type="ARBA" id="ARBA00022741"/>
    </source>
</evidence>
<feature type="region of interest" description="Disordered" evidence="8">
    <location>
        <begin position="59"/>
        <end position="97"/>
    </location>
</feature>
<dbReference type="Pfam" id="PF00069">
    <property type="entry name" value="Pkinase"/>
    <property type="match status" value="1"/>
</dbReference>
<gene>
    <name evidence="10" type="ORF">DFH94DRAFT_627872</name>
</gene>
<reference evidence="10" key="1">
    <citation type="submission" date="2019-10" db="EMBL/GenBank/DDBJ databases">
        <authorList>
            <consortium name="DOE Joint Genome Institute"/>
            <person name="Kuo A."/>
            <person name="Miyauchi S."/>
            <person name="Kiss E."/>
            <person name="Drula E."/>
            <person name="Kohler A."/>
            <person name="Sanchez-Garcia M."/>
            <person name="Andreopoulos B."/>
            <person name="Barry K.W."/>
            <person name="Bonito G."/>
            <person name="Buee M."/>
            <person name="Carver A."/>
            <person name="Chen C."/>
            <person name="Cichocki N."/>
            <person name="Clum A."/>
            <person name="Culley D."/>
            <person name="Crous P.W."/>
            <person name="Fauchery L."/>
            <person name="Girlanda M."/>
            <person name="Hayes R."/>
            <person name="Keri Z."/>
            <person name="LaButti K."/>
            <person name="Lipzen A."/>
            <person name="Lombard V."/>
            <person name="Magnuson J."/>
            <person name="Maillard F."/>
            <person name="Morin E."/>
            <person name="Murat C."/>
            <person name="Nolan M."/>
            <person name="Ohm R."/>
            <person name="Pangilinan J."/>
            <person name="Pereira M."/>
            <person name="Perotto S."/>
            <person name="Peter M."/>
            <person name="Riley R."/>
            <person name="Sitrit Y."/>
            <person name="Stielow B."/>
            <person name="Szollosi G."/>
            <person name="Zifcakova L."/>
            <person name="Stursova M."/>
            <person name="Spatafora J.W."/>
            <person name="Tedersoo L."/>
            <person name="Vaario L.-M."/>
            <person name="Yamada A."/>
            <person name="Yan M."/>
            <person name="Wang P."/>
            <person name="Xu J."/>
            <person name="Bruns T."/>
            <person name="Baldrian P."/>
            <person name="Vilgalys R."/>
            <person name="Henrissat B."/>
            <person name="Grigoriev I.V."/>
            <person name="Hibbett D."/>
            <person name="Nagy L.G."/>
            <person name="Martin F.M."/>
        </authorList>
    </citation>
    <scope>NUCLEOTIDE SEQUENCE</scope>
    <source>
        <strain evidence="10">Prilba</strain>
    </source>
</reference>
<accession>A0A9P5MYZ9</accession>
<comment type="caution">
    <text evidence="10">The sequence shown here is derived from an EMBL/GenBank/DDBJ whole genome shotgun (WGS) entry which is preliminary data.</text>
</comment>
<keyword evidence="4 7" id="KW-0547">Nucleotide-binding</keyword>
<dbReference type="PROSITE" id="PS50011">
    <property type="entry name" value="PROTEIN_KINASE_DOM"/>
    <property type="match status" value="1"/>
</dbReference>
<keyword evidence="6 7" id="KW-0067">ATP-binding</keyword>
<evidence type="ECO:0000256" key="6">
    <source>
        <dbReference type="ARBA" id="ARBA00022840"/>
    </source>
</evidence>
<dbReference type="GO" id="GO:0038066">
    <property type="term" value="P:p38MAPK cascade"/>
    <property type="evidence" value="ECO:0007669"/>
    <property type="project" value="TreeGrafter"/>
</dbReference>
<feature type="domain" description="Protein kinase" evidence="9">
    <location>
        <begin position="1009"/>
        <end position="1289"/>
    </location>
</feature>
<sequence length="1366" mass="154457">MSSNSSTLTGSVRLKSRLKTYSPAGSFSGPSSSSSSSTQVPQYYARYHDIFSQFLLRYGSGPGSEDPRNDPDSQYFQRGLSQPMDAGDSDEEDYGRTLLDGSGDAHDMFSSLLVSESFEPVMPEDRERLEWQTMLASVLDGDVLKSEKTRIAVALATSGEEQDRYNHNLWLGIRAKIMGTSEEQERKRLEDLRLRTVDPVINEVLTFCARDLECTDDPGAIALQQVNEVLRHLDIVHTLYPTHKALHLDKPVVAEPDFQAHRDALITWSTIFTSLRRQIDVLRKWTGSETLDVTAPVANTDSPLGARYTLGDNGPVADGTTFLERAMKEESIQMTFAKGFMTTVHSLIGASRDAQVNLAPLLKKMNLPSFERELVPLISFPTQLALASLRVRLDYAQKLKDPAVIIIDQMTDDLKLNIGIACTLKRQYEAFLSPDPGGNWNLPPCISDDYDTVVLDALSFFFKLIHWKLKSGAKDIYFKETDLIESQWPTFNDVALTVPGGASVVAEQLCALTNRLMVRVTNLFDAQLRLPASERPTSSHRRKPGSGVNGSTRAVSEQDSSDEQITSWYAKVLDSVRLRYRKLQRFVRLVCQRLDNSAEYSLEDVPIDQFIAQLVETDHFLVFTQTYEEEGTYIVASSSLRDHPDYIRRMLLEAFHVTEQLEDDGRKIVDIYDLQTEFPEEAGYLLILSPRSRFLWNGLVFMLEIPRIDLGLKDDRVRLIADGGQHRLALAKQEFAEGFLTVDEDSEMDFKPPICIIEQQAHLPAVNREMRKINRAINRLAESILESAHYVRHTLREISKHQDLQESWYLFASEHGQHVQKSMDRSTHLTFNRSLIRLAISWVSFICDDCDPNERKTFKWAVNALEFTLHRTRNNILQLPDDQFEMLRQKVASCMTLLISHFDILGARSTLEASIEKEKQGKRRQETPLDAETFSSFGDNERLAAAGYLDPSITEFWERTSHAVEKLEYDRATLTSEQRMAGRVLDDEKLEDQSVVFLASFSSNISIRWQQGRFIGAGAFGSVYTAVNLDSGSLMAVKEIKFQELAGSPSLYQQIRDELRVMEMLRHPNIVEYYGIEVHRDKVYIFEEFCQGGSLAALLELGRIEDEHITQVYTMQMLEGLAYLHSKGIAHRDIKPDNILLDHLGVIKFVDFGAAKILARNHRSMMRSRRPTEGLFGGGLGIALSSRLTGTPMYMSPEVIKNDTSGRHGAMDIWSMGCVVLEFATGKKPWSHLDNEWTIMYHIGVATQHPPLPEQDQLSELGINFIKECLTIDPTKRPSAFELMDHPWMLDFRKALQTYDEAEMAKSPPAEMPPDDAYESATVARQAAIIQEKEIEAIKSISPDPVPVGISLHDAQVCDPNVQCTD</sequence>
<keyword evidence="2" id="KW-0723">Serine/threonine-protein kinase</keyword>
<feature type="region of interest" description="Disordered" evidence="8">
    <location>
        <begin position="533"/>
        <end position="559"/>
    </location>
</feature>
<evidence type="ECO:0000256" key="8">
    <source>
        <dbReference type="SAM" id="MobiDB-lite"/>
    </source>
</evidence>
<dbReference type="InterPro" id="IPR050538">
    <property type="entry name" value="MAP_kinase_kinase_kinase"/>
</dbReference>
<dbReference type="InterPro" id="IPR017441">
    <property type="entry name" value="Protein_kinase_ATP_BS"/>
</dbReference>
<dbReference type="SMART" id="SM00220">
    <property type="entry name" value="S_TKc"/>
    <property type="match status" value="1"/>
</dbReference>
<dbReference type="PROSITE" id="PS00108">
    <property type="entry name" value="PROTEIN_KINASE_ST"/>
    <property type="match status" value="1"/>
</dbReference>
<evidence type="ECO:0000313" key="10">
    <source>
        <dbReference type="EMBL" id="KAF8482112.1"/>
    </source>
</evidence>
<name>A0A9P5MYZ9_9AGAM</name>
<evidence type="ECO:0000313" key="11">
    <source>
        <dbReference type="Proteomes" id="UP000759537"/>
    </source>
</evidence>
<keyword evidence="11" id="KW-1185">Reference proteome</keyword>